<proteinExistence type="predicted"/>
<dbReference type="Proteomes" id="UP001066276">
    <property type="component" value="Chromosome 5"/>
</dbReference>
<reference evidence="2" key="1">
    <citation type="journal article" date="2022" name="bioRxiv">
        <title>Sequencing and chromosome-scale assembly of the giantPleurodeles waltlgenome.</title>
        <authorList>
            <person name="Brown T."/>
            <person name="Elewa A."/>
            <person name="Iarovenko S."/>
            <person name="Subramanian E."/>
            <person name="Araus A.J."/>
            <person name="Petzold A."/>
            <person name="Susuki M."/>
            <person name="Suzuki K.-i.T."/>
            <person name="Hayashi T."/>
            <person name="Toyoda A."/>
            <person name="Oliveira C."/>
            <person name="Osipova E."/>
            <person name="Leigh N.D."/>
            <person name="Simon A."/>
            <person name="Yun M.H."/>
        </authorList>
    </citation>
    <scope>NUCLEOTIDE SEQUENCE</scope>
    <source>
        <strain evidence="2">20211129_DDA</strain>
        <tissue evidence="2">Liver</tissue>
    </source>
</reference>
<accession>A0AAV7RJR7</accession>
<comment type="caution">
    <text evidence="2">The sequence shown here is derived from an EMBL/GenBank/DDBJ whole genome shotgun (WGS) entry which is preliminary data.</text>
</comment>
<evidence type="ECO:0000256" key="1">
    <source>
        <dbReference type="SAM" id="Coils"/>
    </source>
</evidence>
<dbReference type="EMBL" id="JANPWB010000009">
    <property type="protein sequence ID" value="KAJ1151459.1"/>
    <property type="molecule type" value="Genomic_DNA"/>
</dbReference>
<evidence type="ECO:0000313" key="3">
    <source>
        <dbReference type="Proteomes" id="UP001066276"/>
    </source>
</evidence>
<sequence>MLEWDAFTVVARGARIQQITRVRRILKKNIEKTERALANLSKAADADCQLIPQLVDTRLAPAALQENLCRYNFIVYAARFNQEGNKPGQILAWLARQGSIPRPITEVITSAGITARAQTDILQAFYDYYSTLYNASQDPTSERLDEFLTGITLPRVSASSRTSRPDMLGKASGLDGLPLEYYHTSSSLLSPRLAAMYGEALNGGELPHSLLESPLVFIPKPDLTQLTTYQPTAILGPTTRF</sequence>
<protein>
    <submittedName>
        <fullName evidence="2">Uncharacterized protein</fullName>
    </submittedName>
</protein>
<keyword evidence="3" id="KW-1185">Reference proteome</keyword>
<evidence type="ECO:0000313" key="2">
    <source>
        <dbReference type="EMBL" id="KAJ1151459.1"/>
    </source>
</evidence>
<dbReference type="AlphaFoldDB" id="A0AAV7RJR7"/>
<organism evidence="2 3">
    <name type="scientific">Pleurodeles waltl</name>
    <name type="common">Iberian ribbed newt</name>
    <dbReference type="NCBI Taxonomy" id="8319"/>
    <lineage>
        <taxon>Eukaryota</taxon>
        <taxon>Metazoa</taxon>
        <taxon>Chordata</taxon>
        <taxon>Craniata</taxon>
        <taxon>Vertebrata</taxon>
        <taxon>Euteleostomi</taxon>
        <taxon>Amphibia</taxon>
        <taxon>Batrachia</taxon>
        <taxon>Caudata</taxon>
        <taxon>Salamandroidea</taxon>
        <taxon>Salamandridae</taxon>
        <taxon>Pleurodelinae</taxon>
        <taxon>Pleurodeles</taxon>
    </lineage>
</organism>
<feature type="coiled-coil region" evidence="1">
    <location>
        <begin position="16"/>
        <end position="43"/>
    </location>
</feature>
<keyword evidence="1" id="KW-0175">Coiled coil</keyword>
<gene>
    <name evidence="2" type="ORF">NDU88_004239</name>
</gene>
<name>A0AAV7RJR7_PLEWA</name>